<evidence type="ECO:0008006" key="3">
    <source>
        <dbReference type="Google" id="ProtNLM"/>
    </source>
</evidence>
<reference evidence="1 2" key="1">
    <citation type="submission" date="2020-10" db="EMBL/GenBank/DDBJ databases">
        <title>The Coptis chinensis genome and diversification of protoberbering-type alkaloids.</title>
        <authorList>
            <person name="Wang B."/>
            <person name="Shu S."/>
            <person name="Song C."/>
            <person name="Liu Y."/>
        </authorList>
    </citation>
    <scope>NUCLEOTIDE SEQUENCE [LARGE SCALE GENOMIC DNA]</scope>
    <source>
        <strain evidence="1">HL-2020</strain>
        <tissue evidence="1">Leaf</tissue>
    </source>
</reference>
<dbReference type="EMBL" id="JADFTS010000006">
    <property type="protein sequence ID" value="KAF9602868.1"/>
    <property type="molecule type" value="Genomic_DNA"/>
</dbReference>
<evidence type="ECO:0000313" key="1">
    <source>
        <dbReference type="EMBL" id="KAF9602868.1"/>
    </source>
</evidence>
<dbReference type="AlphaFoldDB" id="A0A835HRE3"/>
<evidence type="ECO:0000313" key="2">
    <source>
        <dbReference type="Proteomes" id="UP000631114"/>
    </source>
</evidence>
<dbReference type="OrthoDB" id="1908108at2759"/>
<dbReference type="Pfam" id="PF04640">
    <property type="entry name" value="PLATZ"/>
    <property type="match status" value="1"/>
</dbReference>
<comment type="caution">
    <text evidence="1">The sequence shown here is derived from an EMBL/GenBank/DDBJ whole genome shotgun (WGS) entry which is preliminary data.</text>
</comment>
<gene>
    <name evidence="1" type="ORF">IFM89_031814</name>
</gene>
<protein>
    <recommendedName>
        <fullName evidence="3">PLATZ transcription factor family protein</fullName>
    </recommendedName>
</protein>
<name>A0A835HRE3_9MAGN</name>
<dbReference type="InterPro" id="IPR006734">
    <property type="entry name" value="PLATZ"/>
</dbReference>
<accession>A0A835HRE3</accession>
<keyword evidence="2" id="KW-1185">Reference proteome</keyword>
<organism evidence="1 2">
    <name type="scientific">Coptis chinensis</name>
    <dbReference type="NCBI Taxonomy" id="261450"/>
    <lineage>
        <taxon>Eukaryota</taxon>
        <taxon>Viridiplantae</taxon>
        <taxon>Streptophyta</taxon>
        <taxon>Embryophyta</taxon>
        <taxon>Tracheophyta</taxon>
        <taxon>Spermatophyta</taxon>
        <taxon>Magnoliopsida</taxon>
        <taxon>Ranunculales</taxon>
        <taxon>Ranunculaceae</taxon>
        <taxon>Coptidoideae</taxon>
        <taxon>Coptis</taxon>
    </lineage>
</organism>
<sequence>MDSNHHLIPSWLSPFLKATYFVSCQQHCESSSAKRECNLYCLLCKGDSLCSCCMVEHKNHPTVQIRRSSYSNVVRLKEISQYIDASNIQAYRINNERVIFLKERPILRPGKAGGPGKCSGTTCEICKRNLLDTSIYCSLGCKVKISDYY</sequence>
<dbReference type="PANTHER" id="PTHR31065">
    <property type="entry name" value="PLATZ TRANSCRIPTION FACTOR FAMILY PROTEIN"/>
    <property type="match status" value="1"/>
</dbReference>
<dbReference type="Proteomes" id="UP000631114">
    <property type="component" value="Unassembled WGS sequence"/>
</dbReference>
<dbReference type="PANTHER" id="PTHR31065:SF35">
    <property type="entry name" value="PLATZ TRANSCRIPTION FACTOR FAMILY PROTEIN"/>
    <property type="match status" value="1"/>
</dbReference>
<proteinExistence type="predicted"/>